<keyword evidence="2" id="KW-1185">Reference proteome</keyword>
<protein>
    <submittedName>
        <fullName evidence="1">Uncharacterized protein</fullName>
    </submittedName>
</protein>
<name>A0ABY7QTN1_9FIRM</name>
<gene>
    <name evidence="1" type="ORF">O6R05_00905</name>
</gene>
<accession>A0ABY7QTN1</accession>
<proteinExistence type="predicted"/>
<organism evidence="1 2">
    <name type="scientific">Peptoniphilus equinus</name>
    <dbReference type="NCBI Taxonomy" id="3016343"/>
    <lineage>
        <taxon>Bacteria</taxon>
        <taxon>Bacillati</taxon>
        <taxon>Bacillota</taxon>
        <taxon>Tissierellia</taxon>
        <taxon>Tissierellales</taxon>
        <taxon>Peptoniphilaceae</taxon>
        <taxon>Peptoniphilus</taxon>
    </lineage>
</organism>
<evidence type="ECO:0000313" key="2">
    <source>
        <dbReference type="Proteomes" id="UP001210339"/>
    </source>
</evidence>
<dbReference type="Proteomes" id="UP001210339">
    <property type="component" value="Chromosome"/>
</dbReference>
<sequence length="80" mass="9441">MRTNFCDFRQHLLEPRSCVRGAGYCRVLILLHDFEAVRIRPFMGKLTLLVDARVVLRVGREAIVRYRKVVVVRREFLLTP</sequence>
<dbReference type="EMBL" id="CP115667">
    <property type="protein sequence ID" value="WBW50152.1"/>
    <property type="molecule type" value="Genomic_DNA"/>
</dbReference>
<reference evidence="1 2" key="1">
    <citation type="submission" date="2023-01" db="EMBL/GenBank/DDBJ databases">
        <authorList>
            <person name="Lee S.H."/>
            <person name="Jung H.S."/>
            <person name="Yun J.U."/>
        </authorList>
    </citation>
    <scope>NUCLEOTIDE SEQUENCE [LARGE SCALE GENOMIC DNA]</scope>
    <source>
        <strain evidence="1 2">CBA3646</strain>
    </source>
</reference>
<evidence type="ECO:0000313" key="1">
    <source>
        <dbReference type="EMBL" id="WBW50152.1"/>
    </source>
</evidence>